<dbReference type="InterPro" id="IPR020843">
    <property type="entry name" value="ER"/>
</dbReference>
<dbReference type="RefSeq" id="WP_190259618.1">
    <property type="nucleotide sequence ID" value="NZ_QFGA01000005.1"/>
</dbReference>
<evidence type="ECO:0000313" key="8">
    <source>
        <dbReference type="EMBL" id="TEB04092.1"/>
    </source>
</evidence>
<dbReference type="PANTHER" id="PTHR43161">
    <property type="entry name" value="SORBITOL DEHYDROGENASE"/>
    <property type="match status" value="1"/>
</dbReference>
<dbReference type="Pfam" id="PF08240">
    <property type="entry name" value="ADH_N"/>
    <property type="match status" value="1"/>
</dbReference>
<evidence type="ECO:0000256" key="6">
    <source>
        <dbReference type="RuleBase" id="RU361277"/>
    </source>
</evidence>
<proteinExistence type="inferred from homology"/>
<evidence type="ECO:0000256" key="4">
    <source>
        <dbReference type="ARBA" id="ARBA00022833"/>
    </source>
</evidence>
<evidence type="ECO:0000256" key="3">
    <source>
        <dbReference type="ARBA" id="ARBA00022723"/>
    </source>
</evidence>
<dbReference type="InterPro" id="IPR013149">
    <property type="entry name" value="ADH-like_C"/>
</dbReference>
<keyword evidence="5 8" id="KW-0560">Oxidoreductase</keyword>
<dbReference type="GO" id="GO:0008270">
    <property type="term" value="F:zinc ion binding"/>
    <property type="evidence" value="ECO:0007669"/>
    <property type="project" value="InterPro"/>
</dbReference>
<protein>
    <submittedName>
        <fullName evidence="8">Sorbitol dehydrogenase</fullName>
        <ecNumber evidence="8">1.1.1.14</ecNumber>
    </submittedName>
</protein>
<dbReference type="Pfam" id="PF00107">
    <property type="entry name" value="ADH_zinc_N"/>
    <property type="match status" value="1"/>
</dbReference>
<reference evidence="8 9" key="1">
    <citation type="journal article" date="2018" name="Environ. Microbiol.">
        <title>Novel energy conservation strategies and behaviour of Pelotomaculum schinkii driving syntrophic propionate catabolism.</title>
        <authorList>
            <person name="Hidalgo-Ahumada C.A.P."/>
            <person name="Nobu M.K."/>
            <person name="Narihiro T."/>
            <person name="Tamaki H."/>
            <person name="Liu W.T."/>
            <person name="Kamagata Y."/>
            <person name="Stams A.J.M."/>
            <person name="Imachi H."/>
            <person name="Sousa D.Z."/>
        </authorList>
    </citation>
    <scope>NUCLEOTIDE SEQUENCE [LARGE SCALE GENOMIC DNA]</scope>
    <source>
        <strain evidence="8 9">HH</strain>
    </source>
</reference>
<evidence type="ECO:0000256" key="5">
    <source>
        <dbReference type="ARBA" id="ARBA00023002"/>
    </source>
</evidence>
<evidence type="ECO:0000259" key="7">
    <source>
        <dbReference type="SMART" id="SM00829"/>
    </source>
</evidence>
<dbReference type="InterPro" id="IPR036291">
    <property type="entry name" value="NAD(P)-bd_dom_sf"/>
</dbReference>
<dbReference type="Gene3D" id="3.90.180.10">
    <property type="entry name" value="Medium-chain alcohol dehydrogenases, catalytic domain"/>
    <property type="match status" value="1"/>
</dbReference>
<sequence length="335" mass="35343">MLAARYYGIGDVRVEEVPRPVCAPGEVLIKVAYAGICGSDLHIYRKGMFVTYIPVTMGHEFSGVVAEVGADVTGLSPGDAVVGDPRVSCGNCEWCRQGQGNRCPELGFIGEVSPGCFAEYLLMKPEYLLKIPQSMSLRKAALVEPLAVALHIAAIAKLTPGVSLGIVGAGPIGLLTILAARAAGISRVAVVDLSPGRRAFAEKLGADLVMESFPEDASSQVDVVIEAVGVENTLQGAVKWLKPGGRLIMAGLYEDKICFDPNDIVNKELDVKGVNAYGTGDLKKATDYIDGGIIDVTPVVSHILPLASAADAFTMLTASDKNAAKILFKMDYCKT</sequence>
<dbReference type="SUPFAM" id="SSF50129">
    <property type="entry name" value="GroES-like"/>
    <property type="match status" value="1"/>
</dbReference>
<keyword evidence="9" id="KW-1185">Reference proteome</keyword>
<dbReference type="InterPro" id="IPR013154">
    <property type="entry name" value="ADH-like_N"/>
</dbReference>
<dbReference type="InterPro" id="IPR002328">
    <property type="entry name" value="ADH_Zn_CS"/>
</dbReference>
<keyword evidence="3 6" id="KW-0479">Metal-binding</keyword>
<dbReference type="EMBL" id="QFGA01000005">
    <property type="protein sequence ID" value="TEB04092.1"/>
    <property type="molecule type" value="Genomic_DNA"/>
</dbReference>
<dbReference type="AlphaFoldDB" id="A0A4Y7R5U8"/>
<evidence type="ECO:0000313" key="9">
    <source>
        <dbReference type="Proteomes" id="UP000298324"/>
    </source>
</evidence>
<comment type="caution">
    <text evidence="8">The sequence shown here is derived from an EMBL/GenBank/DDBJ whole genome shotgun (WGS) entry which is preliminary data.</text>
</comment>
<dbReference type="GO" id="GO:0003939">
    <property type="term" value="F:L-iditol 2-dehydrogenase (NAD+) activity"/>
    <property type="evidence" value="ECO:0007669"/>
    <property type="project" value="UniProtKB-EC"/>
</dbReference>
<gene>
    <name evidence="8" type="primary">gutB</name>
    <name evidence="8" type="ORF">Psch_04221</name>
</gene>
<evidence type="ECO:0000256" key="1">
    <source>
        <dbReference type="ARBA" id="ARBA00001947"/>
    </source>
</evidence>
<dbReference type="PANTHER" id="PTHR43161:SF23">
    <property type="entry name" value="(R,R)-BUTANEDIOL DEHYDROGENASE-RELATED"/>
    <property type="match status" value="1"/>
</dbReference>
<dbReference type="InterPro" id="IPR011032">
    <property type="entry name" value="GroES-like_sf"/>
</dbReference>
<comment type="similarity">
    <text evidence="2 6">Belongs to the zinc-containing alcohol dehydrogenase family.</text>
</comment>
<dbReference type="Gene3D" id="3.40.50.720">
    <property type="entry name" value="NAD(P)-binding Rossmann-like Domain"/>
    <property type="match status" value="1"/>
</dbReference>
<dbReference type="EC" id="1.1.1.14" evidence="8"/>
<keyword evidence="4 6" id="KW-0862">Zinc</keyword>
<organism evidence="8 9">
    <name type="scientific">Pelotomaculum schinkii</name>
    <dbReference type="NCBI Taxonomy" id="78350"/>
    <lineage>
        <taxon>Bacteria</taxon>
        <taxon>Bacillati</taxon>
        <taxon>Bacillota</taxon>
        <taxon>Clostridia</taxon>
        <taxon>Eubacteriales</taxon>
        <taxon>Desulfotomaculaceae</taxon>
        <taxon>Pelotomaculum</taxon>
    </lineage>
</organism>
<name>A0A4Y7R5U8_9FIRM</name>
<comment type="cofactor">
    <cofactor evidence="1 6">
        <name>Zn(2+)</name>
        <dbReference type="ChEBI" id="CHEBI:29105"/>
    </cofactor>
</comment>
<dbReference type="PROSITE" id="PS00059">
    <property type="entry name" value="ADH_ZINC"/>
    <property type="match status" value="1"/>
</dbReference>
<dbReference type="SMART" id="SM00829">
    <property type="entry name" value="PKS_ER"/>
    <property type="match status" value="1"/>
</dbReference>
<accession>A0A4Y7R5U8</accession>
<dbReference type="SUPFAM" id="SSF51735">
    <property type="entry name" value="NAD(P)-binding Rossmann-fold domains"/>
    <property type="match status" value="1"/>
</dbReference>
<evidence type="ECO:0000256" key="2">
    <source>
        <dbReference type="ARBA" id="ARBA00008072"/>
    </source>
</evidence>
<feature type="domain" description="Enoyl reductase (ER)" evidence="7">
    <location>
        <begin position="8"/>
        <end position="328"/>
    </location>
</feature>
<dbReference type="Proteomes" id="UP000298324">
    <property type="component" value="Unassembled WGS sequence"/>
</dbReference>